<dbReference type="InterPro" id="IPR016181">
    <property type="entry name" value="Acyl_CoA_acyltransferase"/>
</dbReference>
<dbReference type="PROSITE" id="PS51186">
    <property type="entry name" value="GNAT"/>
    <property type="match status" value="1"/>
</dbReference>
<dbReference type="GO" id="GO:0016746">
    <property type="term" value="F:acyltransferase activity"/>
    <property type="evidence" value="ECO:0007669"/>
    <property type="project" value="UniProtKB-KW"/>
</dbReference>
<evidence type="ECO:0000259" key="3">
    <source>
        <dbReference type="PROSITE" id="PS51186"/>
    </source>
</evidence>
<dbReference type="Proteomes" id="UP001560267">
    <property type="component" value="Unassembled WGS sequence"/>
</dbReference>
<sequence>MALEVRALEAADAMRAGNVLRRAYRQIYPDGNTYIDEVADVERRLSLALVLGCFLDGRLGGCATLVLDERSTFAEELLHGEAGLRMLGVDPDLQHHGIGWLLVGACARRARSADRHALVLHTDTKMVAAQHLYERAGFVRTPERDLTLPEVTLLCYRLDLDGRS</sequence>
<protein>
    <submittedName>
        <fullName evidence="4">GNAT family N-acetyltransferase</fullName>
        <ecNumber evidence="4">2.3.-.-</ecNumber>
    </submittedName>
</protein>
<evidence type="ECO:0000256" key="1">
    <source>
        <dbReference type="ARBA" id="ARBA00022679"/>
    </source>
</evidence>
<evidence type="ECO:0000256" key="2">
    <source>
        <dbReference type="ARBA" id="ARBA00023315"/>
    </source>
</evidence>
<dbReference type="Gene3D" id="3.40.630.30">
    <property type="match status" value="1"/>
</dbReference>
<evidence type="ECO:0000313" key="4">
    <source>
        <dbReference type="EMBL" id="MEX6429822.1"/>
    </source>
</evidence>
<organism evidence="4 5">
    <name type="scientific">Ferrimicrobium acidiphilum</name>
    <dbReference type="NCBI Taxonomy" id="121039"/>
    <lineage>
        <taxon>Bacteria</taxon>
        <taxon>Bacillati</taxon>
        <taxon>Actinomycetota</taxon>
        <taxon>Acidimicrobiia</taxon>
        <taxon>Acidimicrobiales</taxon>
        <taxon>Acidimicrobiaceae</taxon>
        <taxon>Ferrimicrobium</taxon>
    </lineage>
</organism>
<dbReference type="Pfam" id="PF00583">
    <property type="entry name" value="Acetyltransf_1"/>
    <property type="match status" value="1"/>
</dbReference>
<dbReference type="InterPro" id="IPR000182">
    <property type="entry name" value="GNAT_dom"/>
</dbReference>
<comment type="caution">
    <text evidence="4">The sequence shown here is derived from an EMBL/GenBank/DDBJ whole genome shotgun (WGS) entry which is preliminary data.</text>
</comment>
<dbReference type="EMBL" id="JBFSHR010000026">
    <property type="protein sequence ID" value="MEX6429822.1"/>
    <property type="molecule type" value="Genomic_DNA"/>
</dbReference>
<keyword evidence="2 4" id="KW-0012">Acyltransferase</keyword>
<keyword evidence="1 4" id="KW-0808">Transferase</keyword>
<keyword evidence="5" id="KW-1185">Reference proteome</keyword>
<reference evidence="4 5" key="1">
    <citation type="submission" date="2024-07" db="EMBL/GenBank/DDBJ databases">
        <title>Draft Genome Sequence of Ferrimicrobium acidiphilum Strain YE2023, Isolated from a Pulp of Bioleach Reactor.</title>
        <authorList>
            <person name="Elkina Y.A."/>
            <person name="Bulaeva A.G."/>
            <person name="Beletsky A.V."/>
            <person name="Mardanov A.V."/>
        </authorList>
    </citation>
    <scope>NUCLEOTIDE SEQUENCE [LARGE SCALE GENOMIC DNA]</scope>
    <source>
        <strain evidence="4 5">YE2023</strain>
    </source>
</reference>
<dbReference type="PANTHER" id="PTHR43877">
    <property type="entry name" value="AMINOALKYLPHOSPHONATE N-ACETYLTRANSFERASE-RELATED-RELATED"/>
    <property type="match status" value="1"/>
</dbReference>
<name>A0ABV3Y2P1_9ACTN</name>
<feature type="domain" description="N-acetyltransferase" evidence="3">
    <location>
        <begin position="3"/>
        <end position="161"/>
    </location>
</feature>
<accession>A0ABV3Y2P1</accession>
<gene>
    <name evidence="4" type="ORF">AB6A68_08230</name>
</gene>
<evidence type="ECO:0000313" key="5">
    <source>
        <dbReference type="Proteomes" id="UP001560267"/>
    </source>
</evidence>
<dbReference type="CDD" id="cd04301">
    <property type="entry name" value="NAT_SF"/>
    <property type="match status" value="1"/>
</dbReference>
<dbReference type="EC" id="2.3.-.-" evidence="4"/>
<proteinExistence type="predicted"/>
<dbReference type="SUPFAM" id="SSF55729">
    <property type="entry name" value="Acyl-CoA N-acyltransferases (Nat)"/>
    <property type="match status" value="1"/>
</dbReference>
<dbReference type="InterPro" id="IPR050832">
    <property type="entry name" value="Bact_Acetyltransf"/>
</dbReference>